<evidence type="ECO:0000313" key="1">
    <source>
        <dbReference type="EMBL" id="AEZ60207.1"/>
    </source>
</evidence>
<evidence type="ECO:0000313" key="2">
    <source>
        <dbReference type="Proteomes" id="UP000008192"/>
    </source>
</evidence>
<dbReference type="Proteomes" id="UP000008192">
    <property type="component" value="Chromosome"/>
</dbReference>
<proteinExistence type="predicted"/>
<organism evidence="1 2">
    <name type="scientific">Treponema pallidum subsp. pertenue (strain Gauthier)</name>
    <dbReference type="NCBI Taxonomy" id="491080"/>
    <lineage>
        <taxon>Bacteria</taxon>
        <taxon>Pseudomonadati</taxon>
        <taxon>Spirochaetota</taxon>
        <taxon>Spirochaetia</taxon>
        <taxon>Spirochaetales</taxon>
        <taxon>Treponemataceae</taxon>
        <taxon>Treponema</taxon>
    </lineage>
</organism>
<dbReference type="KEGG" id="tpg:TPEGAU_0933a"/>
<reference evidence="2" key="1">
    <citation type="journal article" date="2012" name="PLoS Negl. Trop. Dis.">
        <title>Whole genome sequences of three Treponema pallidum ssp. pertenue strains: yaws and syphilis treponemes differ in less than 0.2% of the genome sequence.</title>
        <authorList>
            <person name="Cejkova D."/>
            <person name="Zobanikova M."/>
            <person name="Chen L."/>
            <person name="Pospisilova P."/>
            <person name="Strouhal M."/>
            <person name="Qin X."/>
            <person name="Mikalova L."/>
            <person name="Norris S.J."/>
            <person name="Muzny D.M."/>
            <person name="Gibbs R.A."/>
            <person name="Fulton L.L."/>
            <person name="Sodergren E."/>
            <person name="Weinstock G.M."/>
            <person name="Smajs D."/>
        </authorList>
    </citation>
    <scope>NUCLEOTIDE SEQUENCE [LARGE SCALE GENOMIC DNA]</scope>
    <source>
        <strain evidence="2">Gauthier</strain>
    </source>
</reference>
<sequence length="74" mass="7987">MEETSHALPCVSCTEQEARQTVMGLRYSIAGLIVSDCTPSGNNLLSMLFQRRSQTVGKGHLVDSLLVINLHSAA</sequence>
<name>A0AAU8PSD3_TREPG</name>
<gene>
    <name evidence="1" type="ordered locus">TPEGAU_0933a</name>
</gene>
<dbReference type="AlphaFoldDB" id="A0AAU8PSD3"/>
<protein>
    <submittedName>
        <fullName evidence="1">Uncharacterized protein</fullName>
    </submittedName>
</protein>
<accession>A0AAU8PSD3</accession>
<dbReference type="EMBL" id="CP002376">
    <property type="protein sequence ID" value="AEZ60207.1"/>
    <property type="molecule type" value="Genomic_DNA"/>
</dbReference>